<gene>
    <name evidence="1" type="ORF">g.40012</name>
</gene>
<feature type="non-terminal residue" evidence="1">
    <location>
        <position position="1"/>
    </location>
</feature>
<proteinExistence type="predicted"/>
<name>A0A1B6EGD9_9HEMI</name>
<organism evidence="1">
    <name type="scientific">Clastoptera arizonana</name>
    <name type="common">Arizona spittle bug</name>
    <dbReference type="NCBI Taxonomy" id="38151"/>
    <lineage>
        <taxon>Eukaryota</taxon>
        <taxon>Metazoa</taxon>
        <taxon>Ecdysozoa</taxon>
        <taxon>Arthropoda</taxon>
        <taxon>Hexapoda</taxon>
        <taxon>Insecta</taxon>
        <taxon>Pterygota</taxon>
        <taxon>Neoptera</taxon>
        <taxon>Paraneoptera</taxon>
        <taxon>Hemiptera</taxon>
        <taxon>Auchenorrhyncha</taxon>
        <taxon>Cercopoidea</taxon>
        <taxon>Clastopteridae</taxon>
        <taxon>Clastoptera</taxon>
    </lineage>
</organism>
<evidence type="ECO:0000313" key="1">
    <source>
        <dbReference type="EMBL" id="JAS37007.1"/>
    </source>
</evidence>
<reference evidence="1" key="1">
    <citation type="submission" date="2015-12" db="EMBL/GenBank/DDBJ databases">
        <title>De novo transcriptome assembly of four potential Pierce s Disease insect vectors from Arizona vineyards.</title>
        <authorList>
            <person name="Tassone E.E."/>
        </authorList>
    </citation>
    <scope>NUCLEOTIDE SEQUENCE</scope>
</reference>
<protein>
    <submittedName>
        <fullName evidence="1">Uncharacterized protein</fullName>
    </submittedName>
</protein>
<accession>A0A1B6EGD9</accession>
<dbReference type="AlphaFoldDB" id="A0A1B6EGD9"/>
<sequence>NNCFICAKAIQDTSNSRTSQQPWVCVVCNESTKKSIMNLINARSDDVAMANHIANIPSLVEVGAKYHNHCSKQLYSKKWSVTNIKDDRKNNIDAAMADVFSYLHENSEDCRFFMTDLMKSITGDPYIPQKRTIIERKVQRRNCIFLRIRSRLYSLF</sequence>
<dbReference type="EMBL" id="GEDC01000291">
    <property type="protein sequence ID" value="JAS37007.1"/>
    <property type="molecule type" value="Transcribed_RNA"/>
</dbReference>